<name>A0ABN0WEN4_9BACI</name>
<evidence type="ECO:0000313" key="2">
    <source>
        <dbReference type="EMBL" id="GAA0334899.1"/>
    </source>
</evidence>
<proteinExistence type="predicted"/>
<comment type="caution">
    <text evidence="2">The sequence shown here is derived from an EMBL/GenBank/DDBJ whole genome shotgun (WGS) entry which is preliminary data.</text>
</comment>
<reference evidence="2 3" key="1">
    <citation type="journal article" date="2019" name="Int. J. Syst. Evol. Microbiol.">
        <title>The Global Catalogue of Microorganisms (GCM) 10K type strain sequencing project: providing services to taxonomists for standard genome sequencing and annotation.</title>
        <authorList>
            <consortium name="The Broad Institute Genomics Platform"/>
            <consortium name="The Broad Institute Genome Sequencing Center for Infectious Disease"/>
            <person name="Wu L."/>
            <person name="Ma J."/>
        </authorList>
    </citation>
    <scope>NUCLEOTIDE SEQUENCE [LARGE SCALE GENOMIC DNA]</scope>
    <source>
        <strain evidence="2 3">JCM 9731</strain>
    </source>
</reference>
<dbReference type="Proteomes" id="UP001500782">
    <property type="component" value="Unassembled WGS sequence"/>
</dbReference>
<organism evidence="2 3">
    <name type="scientific">Bacillus carboniphilus</name>
    <dbReference type="NCBI Taxonomy" id="86663"/>
    <lineage>
        <taxon>Bacteria</taxon>
        <taxon>Bacillati</taxon>
        <taxon>Bacillota</taxon>
        <taxon>Bacilli</taxon>
        <taxon>Bacillales</taxon>
        <taxon>Bacillaceae</taxon>
        <taxon>Bacillus</taxon>
    </lineage>
</organism>
<accession>A0ABN0WEN4</accession>
<evidence type="ECO:0000259" key="1">
    <source>
        <dbReference type="Pfam" id="PF12793"/>
    </source>
</evidence>
<evidence type="ECO:0000313" key="3">
    <source>
        <dbReference type="Proteomes" id="UP001500782"/>
    </source>
</evidence>
<dbReference type="Pfam" id="PF12793">
    <property type="entry name" value="SgrR_N"/>
    <property type="match status" value="1"/>
</dbReference>
<keyword evidence="3" id="KW-1185">Reference proteome</keyword>
<gene>
    <name evidence="2" type="ORF">GCM10008967_27150</name>
</gene>
<dbReference type="InterPro" id="IPR025370">
    <property type="entry name" value="SgrR_HTH_N"/>
</dbReference>
<feature type="domain" description="Transcriptional regulator SgrR N-terminal HTH" evidence="1">
    <location>
        <begin position="3"/>
        <end position="111"/>
    </location>
</feature>
<dbReference type="EMBL" id="BAAADJ010000024">
    <property type="protein sequence ID" value="GAA0334899.1"/>
    <property type="molecule type" value="Genomic_DNA"/>
</dbReference>
<protein>
    <recommendedName>
        <fullName evidence="1">Transcriptional regulator SgrR N-terminal HTH domain-containing protein</fullName>
    </recommendedName>
</protein>
<sequence>MKIEEIYITLREKFAEVQNGEQINVSLYDLADDLFYSLRNMRIVIKKMNSFGWITWIPGRGRGNNSSIIFHLSVEEVQLELFKAMIFDGKENEAFIRVESEAPSIKMELTNWYYKSKFIVYYDPTLNRQFVRIRELITKENVDIYCKAIKETLEKTSPGFTILIDMMSEITNTPDVEDEMEELRQLASDKGVKAIALYTSSSYLIPYLKLRLDEMGSNLIFPSREAAENFLDSQ</sequence>